<dbReference type="GO" id="GO:0051603">
    <property type="term" value="P:proteolysis involved in protein catabolic process"/>
    <property type="evidence" value="ECO:0007669"/>
    <property type="project" value="TreeGrafter"/>
</dbReference>
<reference evidence="9" key="1">
    <citation type="submission" date="2024-05" db="EMBL/GenBank/DDBJ databases">
        <title>Planctomycetes of the genus Singulisphaera possess chitinolytic capabilities.</title>
        <authorList>
            <person name="Ivanova A."/>
        </authorList>
    </citation>
    <scope>NUCLEOTIDE SEQUENCE</scope>
    <source>
        <strain evidence="9">Ch08T</strain>
    </source>
</reference>
<dbReference type="PANTHER" id="PTHR22726:SF1">
    <property type="entry name" value="METALLOENDOPEPTIDASE OMA1, MITOCHONDRIAL"/>
    <property type="match status" value="1"/>
</dbReference>
<dbReference type="GO" id="GO:0016020">
    <property type="term" value="C:membrane"/>
    <property type="evidence" value="ECO:0007669"/>
    <property type="project" value="TreeGrafter"/>
</dbReference>
<gene>
    <name evidence="9" type="ORF">V5E97_04760</name>
</gene>
<evidence type="ECO:0000256" key="1">
    <source>
        <dbReference type="ARBA" id="ARBA00022670"/>
    </source>
</evidence>
<evidence type="ECO:0000256" key="5">
    <source>
        <dbReference type="ARBA" id="ARBA00023049"/>
    </source>
</evidence>
<evidence type="ECO:0000313" key="9">
    <source>
        <dbReference type="EMBL" id="XBH08295.1"/>
    </source>
</evidence>
<feature type="region of interest" description="Disordered" evidence="7">
    <location>
        <begin position="205"/>
        <end position="330"/>
    </location>
</feature>
<evidence type="ECO:0000259" key="8">
    <source>
        <dbReference type="Pfam" id="PF01435"/>
    </source>
</evidence>
<keyword evidence="2" id="KW-0479">Metal-binding</keyword>
<feature type="compositionally biased region" description="Basic and acidic residues" evidence="7">
    <location>
        <begin position="296"/>
        <end position="306"/>
    </location>
</feature>
<dbReference type="CDD" id="cd07324">
    <property type="entry name" value="M48C_Oma1-like"/>
    <property type="match status" value="1"/>
</dbReference>
<evidence type="ECO:0000256" key="7">
    <source>
        <dbReference type="SAM" id="MobiDB-lite"/>
    </source>
</evidence>
<evidence type="ECO:0000256" key="4">
    <source>
        <dbReference type="ARBA" id="ARBA00022833"/>
    </source>
</evidence>
<feature type="compositionally biased region" description="Basic and acidic residues" evidence="7">
    <location>
        <begin position="316"/>
        <end position="330"/>
    </location>
</feature>
<accession>A0AAU7CT83</accession>
<comment type="similarity">
    <text evidence="6">Belongs to the peptidase M48 family.</text>
</comment>
<keyword evidence="4 6" id="KW-0862">Zinc</keyword>
<comment type="cofactor">
    <cofactor evidence="6">
        <name>Zn(2+)</name>
        <dbReference type="ChEBI" id="CHEBI:29105"/>
    </cofactor>
    <text evidence="6">Binds 1 zinc ion per subunit.</text>
</comment>
<sequence>MVGNLVVPDGDIQRLRRASDPLLAKVARKEVEYKFHVLDSDEVNAFSLPGGYIYVSRGLFQLVGESVEPEQDYALQFALGHEIAHVDLKHALNLVAAGRAAAKAQGVDTLSQLMVPIGLGYPDALEFAADTWAYQRMTTQLDRTRREALMFLIKLQGFSERNGFRNGRAVPEVESGLTLVDNHYRAHPAAWDRLDRLRRGAFDRQRAGLRRDERGDGPPAQQHRSERARHRQRSCPIGLGREIRLGQVADRPAGARNARGCVQKQPLEHPARRVQPRHLPRPIGQTKPGSALAAHPPEEESQERNQRPGHRRPRDGRRDDQPEREPRART</sequence>
<dbReference type="RefSeq" id="WP_406701127.1">
    <property type="nucleotide sequence ID" value="NZ_CP155447.1"/>
</dbReference>
<feature type="compositionally biased region" description="Basic and acidic residues" evidence="7">
    <location>
        <begin position="205"/>
        <end position="216"/>
    </location>
</feature>
<evidence type="ECO:0000256" key="6">
    <source>
        <dbReference type="RuleBase" id="RU003983"/>
    </source>
</evidence>
<feature type="domain" description="Peptidase M48" evidence="8">
    <location>
        <begin position="14"/>
        <end position="199"/>
    </location>
</feature>
<dbReference type="EMBL" id="CP155447">
    <property type="protein sequence ID" value="XBH08295.1"/>
    <property type="molecule type" value="Genomic_DNA"/>
</dbReference>
<proteinExistence type="inferred from homology"/>
<organism evidence="9">
    <name type="scientific">Singulisphaera sp. Ch08</name>
    <dbReference type="NCBI Taxonomy" id="3120278"/>
    <lineage>
        <taxon>Bacteria</taxon>
        <taxon>Pseudomonadati</taxon>
        <taxon>Planctomycetota</taxon>
        <taxon>Planctomycetia</taxon>
        <taxon>Isosphaerales</taxon>
        <taxon>Isosphaeraceae</taxon>
        <taxon>Singulisphaera</taxon>
    </lineage>
</organism>
<dbReference type="InterPro" id="IPR051156">
    <property type="entry name" value="Mito/Outer_Membr_Metalloprot"/>
</dbReference>
<keyword evidence="5 6" id="KW-0482">Metalloprotease</keyword>
<name>A0AAU7CT83_9BACT</name>
<evidence type="ECO:0000256" key="2">
    <source>
        <dbReference type="ARBA" id="ARBA00022723"/>
    </source>
</evidence>
<dbReference type="GO" id="GO:0004222">
    <property type="term" value="F:metalloendopeptidase activity"/>
    <property type="evidence" value="ECO:0007669"/>
    <property type="project" value="InterPro"/>
</dbReference>
<dbReference type="GO" id="GO:0046872">
    <property type="term" value="F:metal ion binding"/>
    <property type="evidence" value="ECO:0007669"/>
    <property type="project" value="UniProtKB-KW"/>
</dbReference>
<keyword evidence="3 6" id="KW-0378">Hydrolase</keyword>
<dbReference type="PANTHER" id="PTHR22726">
    <property type="entry name" value="METALLOENDOPEPTIDASE OMA1"/>
    <property type="match status" value="1"/>
</dbReference>
<keyword evidence="1 6" id="KW-0645">Protease</keyword>
<dbReference type="AlphaFoldDB" id="A0AAU7CT83"/>
<dbReference type="Gene3D" id="3.30.2010.10">
    <property type="entry name" value="Metalloproteases ('zincins'), catalytic domain"/>
    <property type="match status" value="1"/>
</dbReference>
<evidence type="ECO:0000256" key="3">
    <source>
        <dbReference type="ARBA" id="ARBA00022801"/>
    </source>
</evidence>
<dbReference type="Pfam" id="PF01435">
    <property type="entry name" value="Peptidase_M48"/>
    <property type="match status" value="1"/>
</dbReference>
<dbReference type="InterPro" id="IPR001915">
    <property type="entry name" value="Peptidase_M48"/>
</dbReference>
<protein>
    <submittedName>
        <fullName evidence="9">M48 family metallopeptidase</fullName>
    </submittedName>
</protein>